<accession>A0A9P4H2S2</accession>
<dbReference type="EMBL" id="ML978230">
    <property type="protein sequence ID" value="KAF2027203.1"/>
    <property type="molecule type" value="Genomic_DNA"/>
</dbReference>
<evidence type="ECO:0000256" key="1">
    <source>
        <dbReference type="SAM" id="SignalP"/>
    </source>
</evidence>
<name>A0A9P4H2S2_9PLEO</name>
<keyword evidence="1" id="KW-0732">Signal</keyword>
<gene>
    <name evidence="2" type="ORF">EK21DRAFT_91751</name>
</gene>
<evidence type="ECO:0000313" key="3">
    <source>
        <dbReference type="Proteomes" id="UP000799777"/>
    </source>
</evidence>
<feature type="signal peptide" evidence="1">
    <location>
        <begin position="1"/>
        <end position="18"/>
    </location>
</feature>
<comment type="caution">
    <text evidence="2">The sequence shown here is derived from an EMBL/GenBank/DDBJ whole genome shotgun (WGS) entry which is preliminary data.</text>
</comment>
<proteinExistence type="predicted"/>
<feature type="chain" id="PRO_5040312235" description="Antifreeze protein" evidence="1">
    <location>
        <begin position="19"/>
        <end position="115"/>
    </location>
</feature>
<dbReference type="OrthoDB" id="3695223at2759"/>
<dbReference type="AlphaFoldDB" id="A0A9P4H2S2"/>
<evidence type="ECO:0000313" key="2">
    <source>
        <dbReference type="EMBL" id="KAF2027203.1"/>
    </source>
</evidence>
<organism evidence="2 3">
    <name type="scientific">Setomelanomma holmii</name>
    <dbReference type="NCBI Taxonomy" id="210430"/>
    <lineage>
        <taxon>Eukaryota</taxon>
        <taxon>Fungi</taxon>
        <taxon>Dikarya</taxon>
        <taxon>Ascomycota</taxon>
        <taxon>Pezizomycotina</taxon>
        <taxon>Dothideomycetes</taxon>
        <taxon>Pleosporomycetidae</taxon>
        <taxon>Pleosporales</taxon>
        <taxon>Pleosporineae</taxon>
        <taxon>Phaeosphaeriaceae</taxon>
        <taxon>Setomelanomma</taxon>
    </lineage>
</organism>
<sequence length="115" mass="10951">MKFALSTTLFVLASTAAAQSNSSAAPTSTINVTPGCPSAPAADVMVTRSVVAVPSCAAGNSTKPAIVSVSLASGNSSSGSTATGTGSPAQFTGAATRFEGGLMVALGGAMLALVL</sequence>
<protein>
    <recommendedName>
        <fullName evidence="4">Antifreeze protein</fullName>
    </recommendedName>
</protein>
<keyword evidence="3" id="KW-1185">Reference proteome</keyword>
<reference evidence="2" key="1">
    <citation type="journal article" date="2020" name="Stud. Mycol.">
        <title>101 Dothideomycetes genomes: a test case for predicting lifestyles and emergence of pathogens.</title>
        <authorList>
            <person name="Haridas S."/>
            <person name="Albert R."/>
            <person name="Binder M."/>
            <person name="Bloem J."/>
            <person name="Labutti K."/>
            <person name="Salamov A."/>
            <person name="Andreopoulos B."/>
            <person name="Baker S."/>
            <person name="Barry K."/>
            <person name="Bills G."/>
            <person name="Bluhm B."/>
            <person name="Cannon C."/>
            <person name="Castanera R."/>
            <person name="Culley D."/>
            <person name="Daum C."/>
            <person name="Ezra D."/>
            <person name="Gonzalez J."/>
            <person name="Henrissat B."/>
            <person name="Kuo A."/>
            <person name="Liang C."/>
            <person name="Lipzen A."/>
            <person name="Lutzoni F."/>
            <person name="Magnuson J."/>
            <person name="Mondo S."/>
            <person name="Nolan M."/>
            <person name="Ohm R."/>
            <person name="Pangilinan J."/>
            <person name="Park H.-J."/>
            <person name="Ramirez L."/>
            <person name="Alfaro M."/>
            <person name="Sun H."/>
            <person name="Tritt A."/>
            <person name="Yoshinaga Y."/>
            <person name="Zwiers L.-H."/>
            <person name="Turgeon B."/>
            <person name="Goodwin S."/>
            <person name="Spatafora J."/>
            <person name="Crous P."/>
            <person name="Grigoriev I."/>
        </authorList>
    </citation>
    <scope>NUCLEOTIDE SEQUENCE</scope>
    <source>
        <strain evidence="2">CBS 110217</strain>
    </source>
</reference>
<dbReference type="Proteomes" id="UP000799777">
    <property type="component" value="Unassembled WGS sequence"/>
</dbReference>
<evidence type="ECO:0008006" key="4">
    <source>
        <dbReference type="Google" id="ProtNLM"/>
    </source>
</evidence>